<keyword evidence="3" id="KW-1185">Reference proteome</keyword>
<comment type="caution">
    <text evidence="2">The sequence shown here is derived from an EMBL/GenBank/DDBJ whole genome shotgun (WGS) entry which is preliminary data.</text>
</comment>
<reference evidence="2 3" key="1">
    <citation type="journal article" date="2019" name="BMC Genomics">
        <title>New insights from Opisthorchis felineus genome: update on genomics of the epidemiologically important liver flukes.</title>
        <authorList>
            <person name="Ershov N.I."/>
            <person name="Mordvinov V.A."/>
            <person name="Prokhortchouk E.B."/>
            <person name="Pakharukova M.Y."/>
            <person name="Gunbin K.V."/>
            <person name="Ustyantsev K."/>
            <person name="Genaev M.A."/>
            <person name="Blinov A.G."/>
            <person name="Mazur A."/>
            <person name="Boulygina E."/>
            <person name="Tsygankova S."/>
            <person name="Khrameeva E."/>
            <person name="Chekanov N."/>
            <person name="Fan G."/>
            <person name="Xiao A."/>
            <person name="Zhang H."/>
            <person name="Xu X."/>
            <person name="Yang H."/>
            <person name="Solovyev V."/>
            <person name="Lee S.M."/>
            <person name="Liu X."/>
            <person name="Afonnikov D.A."/>
            <person name="Skryabin K.G."/>
        </authorList>
    </citation>
    <scope>NUCLEOTIDE SEQUENCE [LARGE SCALE GENOMIC DNA]</scope>
    <source>
        <strain evidence="2">AK-0245</strain>
        <tissue evidence="2">Whole organism</tissue>
    </source>
</reference>
<organism evidence="2 3">
    <name type="scientific">Opisthorchis felineus</name>
    <dbReference type="NCBI Taxonomy" id="147828"/>
    <lineage>
        <taxon>Eukaryota</taxon>
        <taxon>Metazoa</taxon>
        <taxon>Spiralia</taxon>
        <taxon>Lophotrochozoa</taxon>
        <taxon>Platyhelminthes</taxon>
        <taxon>Trematoda</taxon>
        <taxon>Digenea</taxon>
        <taxon>Opisthorchiida</taxon>
        <taxon>Opisthorchiata</taxon>
        <taxon>Opisthorchiidae</taxon>
        <taxon>Opisthorchis</taxon>
    </lineage>
</organism>
<dbReference type="EMBL" id="SJOL01007465">
    <property type="protein sequence ID" value="TGZ62557.1"/>
    <property type="molecule type" value="Genomic_DNA"/>
</dbReference>
<evidence type="ECO:0000313" key="3">
    <source>
        <dbReference type="Proteomes" id="UP000308267"/>
    </source>
</evidence>
<name>A0A4S2LPI3_OPIFE</name>
<sequence length="136" mass="16218">MNTRLMVTFVFCAHLLCGVFAANNELRKLMRTRRQARDWLIWWPERDARKIRVYFCRAFFTSMLDRSSHLDEYIDILWIHDKPDIFLQIHGNVLMMENISTNVLSMAILFVIVKKKLRQIQQCGQNAVVFFFPTGF</sequence>
<gene>
    <name evidence="2" type="ORF">CRM22_007370</name>
</gene>
<keyword evidence="1" id="KW-0732">Signal</keyword>
<accession>A0A4S2LPI3</accession>
<protein>
    <submittedName>
        <fullName evidence="2">Uncharacterized protein</fullName>
    </submittedName>
</protein>
<evidence type="ECO:0000313" key="2">
    <source>
        <dbReference type="EMBL" id="TGZ62557.1"/>
    </source>
</evidence>
<dbReference type="Proteomes" id="UP000308267">
    <property type="component" value="Unassembled WGS sequence"/>
</dbReference>
<feature type="signal peptide" evidence="1">
    <location>
        <begin position="1"/>
        <end position="21"/>
    </location>
</feature>
<evidence type="ECO:0000256" key="1">
    <source>
        <dbReference type="SAM" id="SignalP"/>
    </source>
</evidence>
<dbReference type="AlphaFoldDB" id="A0A4S2LPI3"/>
<feature type="chain" id="PRO_5020213449" evidence="1">
    <location>
        <begin position="22"/>
        <end position="136"/>
    </location>
</feature>
<proteinExistence type="predicted"/>